<accession>A0A162RD80</accession>
<organism evidence="1 2">
    <name type="scientific">Daphnia magna</name>
    <dbReference type="NCBI Taxonomy" id="35525"/>
    <lineage>
        <taxon>Eukaryota</taxon>
        <taxon>Metazoa</taxon>
        <taxon>Ecdysozoa</taxon>
        <taxon>Arthropoda</taxon>
        <taxon>Crustacea</taxon>
        <taxon>Branchiopoda</taxon>
        <taxon>Diplostraca</taxon>
        <taxon>Cladocera</taxon>
        <taxon>Anomopoda</taxon>
        <taxon>Daphniidae</taxon>
        <taxon>Daphnia</taxon>
    </lineage>
</organism>
<dbReference type="AlphaFoldDB" id="A0A162RD80"/>
<keyword evidence="2" id="KW-1185">Reference proteome</keyword>
<sequence>MNENTMCLVDMFVSSLVSFHLGNGSWFLIKPQQSVVSLPTLLNIRQ</sequence>
<name>A0A162RD80_9CRUS</name>
<gene>
    <name evidence="1" type="ORF">APZ42_012826</name>
</gene>
<reference evidence="1 2" key="1">
    <citation type="submission" date="2016-03" db="EMBL/GenBank/DDBJ databases">
        <title>EvidentialGene: Evidence-directed Construction of Genes on Genomes.</title>
        <authorList>
            <person name="Gilbert D.G."/>
            <person name="Choi J.-H."/>
            <person name="Mockaitis K."/>
            <person name="Colbourne J."/>
            <person name="Pfrender M."/>
        </authorList>
    </citation>
    <scope>NUCLEOTIDE SEQUENCE [LARGE SCALE GENOMIC DNA]</scope>
    <source>
        <strain evidence="1 2">Xinb3</strain>
        <tissue evidence="1">Complete organism</tissue>
    </source>
</reference>
<dbReference type="Proteomes" id="UP000076858">
    <property type="component" value="Unassembled WGS sequence"/>
</dbReference>
<evidence type="ECO:0000313" key="1">
    <source>
        <dbReference type="EMBL" id="KZS20418.1"/>
    </source>
</evidence>
<protein>
    <submittedName>
        <fullName evidence="1">Uncharacterized protein</fullName>
    </submittedName>
</protein>
<proteinExistence type="predicted"/>
<comment type="caution">
    <text evidence="1">The sequence shown here is derived from an EMBL/GenBank/DDBJ whole genome shotgun (WGS) entry which is preliminary data.</text>
</comment>
<dbReference type="EMBL" id="LRGB01000190">
    <property type="protein sequence ID" value="KZS20418.1"/>
    <property type="molecule type" value="Genomic_DNA"/>
</dbReference>
<evidence type="ECO:0000313" key="2">
    <source>
        <dbReference type="Proteomes" id="UP000076858"/>
    </source>
</evidence>